<organism evidence="1 2">
    <name type="scientific">Trinickia terrae</name>
    <dbReference type="NCBI Taxonomy" id="2571161"/>
    <lineage>
        <taxon>Bacteria</taxon>
        <taxon>Pseudomonadati</taxon>
        <taxon>Pseudomonadota</taxon>
        <taxon>Betaproteobacteria</taxon>
        <taxon>Burkholderiales</taxon>
        <taxon>Burkholderiaceae</taxon>
        <taxon>Trinickia</taxon>
    </lineage>
</organism>
<reference evidence="1 2" key="1">
    <citation type="submission" date="2019-04" db="EMBL/GenBank/DDBJ databases">
        <title>Trinickia sp. 7GSK02, isolated from subtropical forest soil.</title>
        <authorList>
            <person name="Gao Z.-H."/>
            <person name="Qiu L.-H."/>
        </authorList>
    </citation>
    <scope>NUCLEOTIDE SEQUENCE [LARGE SCALE GENOMIC DNA]</scope>
    <source>
        <strain evidence="1 2">7GSK02</strain>
    </source>
</reference>
<dbReference type="OrthoDB" id="8445543at2"/>
<gene>
    <name evidence="1" type="ORF">FAZ69_13720</name>
</gene>
<dbReference type="RefSeq" id="WP_136895300.1">
    <property type="nucleotide sequence ID" value="NZ_SWJE01000006.1"/>
</dbReference>
<keyword evidence="2" id="KW-1185">Reference proteome</keyword>
<comment type="caution">
    <text evidence="1">The sequence shown here is derived from an EMBL/GenBank/DDBJ whole genome shotgun (WGS) entry which is preliminary data.</text>
</comment>
<dbReference type="EMBL" id="SWJE01000006">
    <property type="protein sequence ID" value="TKC88799.1"/>
    <property type="molecule type" value="Genomic_DNA"/>
</dbReference>
<protein>
    <submittedName>
        <fullName evidence="1">Uncharacterized protein</fullName>
    </submittedName>
</protein>
<dbReference type="AlphaFoldDB" id="A0A4U1I608"/>
<sequence length="287" mass="31025">MSRPSIRATEAGSPLRIAAAASVLLGAGLLGGCQFPQAERVDGIAWQIDSAHVSPHGDWDRLGVTDLLIQWTAVDGTAFVPGTGLREAPRVPDWPRIAREPWAGHVLVGLAGRFDERAVRAHVAELADQSLKLAAAAPPLSIEGWYFPVEADPTWQDAARLAPVLMRLPRPLWISVYDRSNIGGAALADWLDSWLPRDVGVLFQDGVGVYARQPRVAREYADALASKLGAARVRIIAEAFRPGAGNAFRPAAAAELKPQLAAYRGFRTYVFDGPHYVSTELVESLLK</sequence>
<dbReference type="Proteomes" id="UP000305539">
    <property type="component" value="Unassembled WGS sequence"/>
</dbReference>
<proteinExistence type="predicted"/>
<dbReference type="PROSITE" id="PS51257">
    <property type="entry name" value="PROKAR_LIPOPROTEIN"/>
    <property type="match status" value="1"/>
</dbReference>
<name>A0A4U1I608_9BURK</name>
<evidence type="ECO:0000313" key="2">
    <source>
        <dbReference type="Proteomes" id="UP000305539"/>
    </source>
</evidence>
<dbReference type="Gene3D" id="3.20.20.80">
    <property type="entry name" value="Glycosidases"/>
    <property type="match status" value="1"/>
</dbReference>
<accession>A0A4U1I608</accession>
<evidence type="ECO:0000313" key="1">
    <source>
        <dbReference type="EMBL" id="TKC88799.1"/>
    </source>
</evidence>